<feature type="transmembrane region" description="Helical" evidence="1">
    <location>
        <begin position="105"/>
        <end position="124"/>
    </location>
</feature>
<dbReference type="AlphaFoldDB" id="A0A9D2E9L3"/>
<feature type="transmembrane region" description="Helical" evidence="1">
    <location>
        <begin position="192"/>
        <end position="215"/>
    </location>
</feature>
<feature type="transmembrane region" description="Helical" evidence="1">
    <location>
        <begin position="130"/>
        <end position="148"/>
    </location>
</feature>
<organism evidence="2 3">
    <name type="scientific">Candidatus Bacteroides merdigallinarum</name>
    <dbReference type="NCBI Taxonomy" id="2838473"/>
    <lineage>
        <taxon>Bacteria</taxon>
        <taxon>Pseudomonadati</taxon>
        <taxon>Bacteroidota</taxon>
        <taxon>Bacteroidia</taxon>
        <taxon>Bacteroidales</taxon>
        <taxon>Bacteroidaceae</taxon>
        <taxon>Bacteroides</taxon>
    </lineage>
</organism>
<feature type="transmembrane region" description="Helical" evidence="1">
    <location>
        <begin position="235"/>
        <end position="257"/>
    </location>
</feature>
<feature type="transmembrane region" description="Helical" evidence="1">
    <location>
        <begin position="155"/>
        <end position="180"/>
    </location>
</feature>
<dbReference type="EMBL" id="DXBX01000055">
    <property type="protein sequence ID" value="HIZ33270.1"/>
    <property type="molecule type" value="Genomic_DNA"/>
</dbReference>
<proteinExistence type="predicted"/>
<keyword evidence="1" id="KW-0812">Transmembrane</keyword>
<feature type="transmembrane region" description="Helical" evidence="1">
    <location>
        <begin position="269"/>
        <end position="286"/>
    </location>
</feature>
<accession>A0A9D2E9L3</accession>
<comment type="caution">
    <text evidence="2">The sequence shown here is derived from an EMBL/GenBank/DDBJ whole genome shotgun (WGS) entry which is preliminary data.</text>
</comment>
<dbReference type="Pfam" id="PF19529">
    <property type="entry name" value="DUF6057"/>
    <property type="match status" value="1"/>
</dbReference>
<keyword evidence="1" id="KW-0472">Membrane</keyword>
<evidence type="ECO:0000313" key="2">
    <source>
        <dbReference type="EMBL" id="HIZ33270.1"/>
    </source>
</evidence>
<feature type="transmembrane region" description="Helical" evidence="1">
    <location>
        <begin position="12"/>
        <end position="30"/>
    </location>
</feature>
<keyword evidence="1" id="KW-1133">Transmembrane helix</keyword>
<sequence>MLMKKYMTGVNILRIVLAVAVFVFWGWAYAPALAWQEQFQLFLFDVDYLTDRLAVPGGMAAYVAQFLTQFYNHPLMGAAVLAILHVLLQGVTLRLMRRENGGKPLSGLMQVLSFLPPLALWFVLGDESLMPAYTVSLLGVFAVLLACPSGVKGRLWYGLCAIPVVYWLAGPLVWMLAVYMLLCGLRDSVLRRAGLCLGVAMLMYGFVCVWLSTWFAPYPLRGLLGGVFYYRFPEVLPLSVLLLPAGCLLLIGLTGPLARWTSRAKNPRWQTTGAWIILPVAALLLIPRGYDKQKYELVEYDFLVRTQQWDKIIRKAEEKQPSLPMSVCAVNLALGMTGQLGERAFQFYQHGAEGLLPKFVRDFNSTQLTGEAYFQLGLVNTAQRYAFEAMEAIPDYQKSGRVVKRLVETNLINGQYKVAEKYLRMLEKTLFYRRWAQSRREMLADTALIDRHPVYGRMRKLRLTDDFLFSEVELDKICGQLLMHNRENRLAMQYLVLYPLLERDLNKFMNYAAYVNSISSYNPTVCQEGIAFACMMQKRGIPPGAVSAPVMNRFSHFGQAYSQGGKNSPQLEAFRNTVWYYLIKGLQ</sequence>
<name>A0A9D2E9L3_9BACE</name>
<evidence type="ECO:0000313" key="3">
    <source>
        <dbReference type="Proteomes" id="UP000824028"/>
    </source>
</evidence>
<protein>
    <recommendedName>
        <fullName evidence="4">Transmembrane protein</fullName>
    </recommendedName>
</protein>
<dbReference type="InterPro" id="IPR045692">
    <property type="entry name" value="DUF6057"/>
</dbReference>
<evidence type="ECO:0000256" key="1">
    <source>
        <dbReference type="SAM" id="Phobius"/>
    </source>
</evidence>
<gene>
    <name evidence="2" type="ORF">H9814_07010</name>
</gene>
<dbReference type="Proteomes" id="UP000824028">
    <property type="component" value="Unassembled WGS sequence"/>
</dbReference>
<evidence type="ECO:0008006" key="4">
    <source>
        <dbReference type="Google" id="ProtNLM"/>
    </source>
</evidence>
<feature type="transmembrane region" description="Helical" evidence="1">
    <location>
        <begin position="75"/>
        <end position="93"/>
    </location>
</feature>
<reference evidence="2" key="1">
    <citation type="journal article" date="2021" name="PeerJ">
        <title>Extensive microbial diversity within the chicken gut microbiome revealed by metagenomics and culture.</title>
        <authorList>
            <person name="Gilroy R."/>
            <person name="Ravi A."/>
            <person name="Getino M."/>
            <person name="Pursley I."/>
            <person name="Horton D.L."/>
            <person name="Alikhan N.F."/>
            <person name="Baker D."/>
            <person name="Gharbi K."/>
            <person name="Hall N."/>
            <person name="Watson M."/>
            <person name="Adriaenssens E.M."/>
            <person name="Foster-Nyarko E."/>
            <person name="Jarju S."/>
            <person name="Secka A."/>
            <person name="Antonio M."/>
            <person name="Oren A."/>
            <person name="Chaudhuri R.R."/>
            <person name="La Ragione R."/>
            <person name="Hildebrand F."/>
            <person name="Pallen M.J."/>
        </authorList>
    </citation>
    <scope>NUCLEOTIDE SEQUENCE</scope>
    <source>
        <strain evidence="2">ChiHjej9B8-1298</strain>
    </source>
</reference>
<reference evidence="2" key="2">
    <citation type="submission" date="2021-04" db="EMBL/GenBank/DDBJ databases">
        <authorList>
            <person name="Gilroy R."/>
        </authorList>
    </citation>
    <scope>NUCLEOTIDE SEQUENCE</scope>
    <source>
        <strain evidence="2">ChiHjej9B8-1298</strain>
    </source>
</reference>